<accession>A0A9W6YTH5</accession>
<evidence type="ECO:0000313" key="2">
    <source>
        <dbReference type="EMBL" id="GMG19768.1"/>
    </source>
</evidence>
<organism evidence="2 3">
    <name type="scientific">Ambrosiozyma monospora</name>
    <name type="common">Yeast</name>
    <name type="synonym">Endomycopsis monosporus</name>
    <dbReference type="NCBI Taxonomy" id="43982"/>
    <lineage>
        <taxon>Eukaryota</taxon>
        <taxon>Fungi</taxon>
        <taxon>Dikarya</taxon>
        <taxon>Ascomycota</taxon>
        <taxon>Saccharomycotina</taxon>
        <taxon>Pichiomycetes</taxon>
        <taxon>Pichiales</taxon>
        <taxon>Pichiaceae</taxon>
        <taxon>Ambrosiozyma</taxon>
    </lineage>
</organism>
<sequence length="141" mass="16529">MSLTAYNNSLDQQFLRTPDQQNGDTNPRTQEFTSQSMNSIKWQSTHYQRNYQVAIKHYLNRNFERAWDAVYPSITHILNDDIKSIDTSLTLKLFKLYLSLIDLIIKEINHHRLTTVTASKEDLKFPRIIENEALSSELIVI</sequence>
<evidence type="ECO:0000256" key="1">
    <source>
        <dbReference type="SAM" id="MobiDB-lite"/>
    </source>
</evidence>
<name>A0A9W6YTH5_AMBMO</name>
<gene>
    <name evidence="2" type="ORF">Amon01_000071800</name>
</gene>
<comment type="caution">
    <text evidence="2">The sequence shown here is derived from an EMBL/GenBank/DDBJ whole genome shotgun (WGS) entry which is preliminary data.</text>
</comment>
<keyword evidence="3" id="KW-1185">Reference proteome</keyword>
<evidence type="ECO:0000313" key="3">
    <source>
        <dbReference type="Proteomes" id="UP001165063"/>
    </source>
</evidence>
<reference evidence="2" key="1">
    <citation type="submission" date="2023-04" db="EMBL/GenBank/DDBJ databases">
        <title>Ambrosiozyma monospora NBRC 1965.</title>
        <authorList>
            <person name="Ichikawa N."/>
            <person name="Sato H."/>
            <person name="Tonouchi N."/>
        </authorList>
    </citation>
    <scope>NUCLEOTIDE SEQUENCE</scope>
    <source>
        <strain evidence="2">NBRC 1965</strain>
    </source>
</reference>
<dbReference type="EMBL" id="BSXU01000200">
    <property type="protein sequence ID" value="GMG19768.1"/>
    <property type="molecule type" value="Genomic_DNA"/>
</dbReference>
<protein>
    <submittedName>
        <fullName evidence="2">Unnamed protein product</fullName>
    </submittedName>
</protein>
<dbReference type="AlphaFoldDB" id="A0A9W6YTH5"/>
<feature type="region of interest" description="Disordered" evidence="1">
    <location>
        <begin position="14"/>
        <end position="37"/>
    </location>
</feature>
<proteinExistence type="predicted"/>
<dbReference type="Proteomes" id="UP001165063">
    <property type="component" value="Unassembled WGS sequence"/>
</dbReference>